<proteinExistence type="predicted"/>
<dbReference type="EMBL" id="FXZM01000007">
    <property type="protein sequence ID" value="SMY12083.1"/>
    <property type="molecule type" value="Genomic_DNA"/>
</dbReference>
<feature type="region of interest" description="Disordered" evidence="1">
    <location>
        <begin position="46"/>
        <end position="94"/>
    </location>
</feature>
<evidence type="ECO:0000256" key="1">
    <source>
        <dbReference type="SAM" id="MobiDB-lite"/>
    </source>
</evidence>
<dbReference type="SUPFAM" id="SSF52499">
    <property type="entry name" value="Isochorismatase-like hydrolases"/>
    <property type="match status" value="1"/>
</dbReference>
<dbReference type="Gene3D" id="3.40.50.850">
    <property type="entry name" value="Isochorismatase-like"/>
    <property type="match status" value="1"/>
</dbReference>
<sequence>MDALLLVDTTREHLPSPLPQPLVDLVARARGVGGVIVHVADRAVDDGAAGEGSADGAEGSDESAGSADGGADAGGVAEEHDGQAGEPDDAEDVDVQPQIDSVLGTTEDELVLVSAAPDAFEGVEDLADGLDDLGVDRIIVAGSNARGAVLESAAAALAIGFELTVVADGIVEPGEWIADLEAAGAVVKSGADVWLKM</sequence>
<gene>
    <name evidence="3" type="ORF">BJEO58_01677</name>
</gene>
<dbReference type="RefSeq" id="WP_101589029.1">
    <property type="nucleotide sequence ID" value="NZ_FXZM01000007.1"/>
</dbReference>
<evidence type="ECO:0000313" key="4">
    <source>
        <dbReference type="Proteomes" id="UP000234462"/>
    </source>
</evidence>
<evidence type="ECO:0000259" key="2">
    <source>
        <dbReference type="Pfam" id="PF00857"/>
    </source>
</evidence>
<keyword evidence="4" id="KW-1185">Reference proteome</keyword>
<name>A0A2H1L6S9_9MICO</name>
<evidence type="ECO:0000313" key="3">
    <source>
        <dbReference type="EMBL" id="SMY12083.1"/>
    </source>
</evidence>
<dbReference type="Pfam" id="PF00857">
    <property type="entry name" value="Isochorismatase"/>
    <property type="match status" value="1"/>
</dbReference>
<dbReference type="InterPro" id="IPR000868">
    <property type="entry name" value="Isochorismatase-like_dom"/>
</dbReference>
<protein>
    <submittedName>
        <fullName evidence="3">Nicotinamidase-related amidase</fullName>
    </submittedName>
</protein>
<organism evidence="3 4">
    <name type="scientific">Brevibacterium jeotgali</name>
    <dbReference type="NCBI Taxonomy" id="1262550"/>
    <lineage>
        <taxon>Bacteria</taxon>
        <taxon>Bacillati</taxon>
        <taxon>Actinomycetota</taxon>
        <taxon>Actinomycetes</taxon>
        <taxon>Micrococcales</taxon>
        <taxon>Brevibacteriaceae</taxon>
        <taxon>Brevibacterium</taxon>
    </lineage>
</organism>
<dbReference type="OrthoDB" id="4803223at2"/>
<feature type="compositionally biased region" description="Low complexity" evidence="1">
    <location>
        <begin position="51"/>
        <end position="66"/>
    </location>
</feature>
<dbReference type="InterPro" id="IPR036380">
    <property type="entry name" value="Isochorismatase-like_sf"/>
</dbReference>
<dbReference type="Proteomes" id="UP000234462">
    <property type="component" value="Unassembled WGS sequence"/>
</dbReference>
<reference evidence="4" key="1">
    <citation type="submission" date="2017-03" db="EMBL/GenBank/DDBJ databases">
        <authorList>
            <person name="Monnet C."/>
        </authorList>
    </citation>
    <scope>NUCLEOTIDE SEQUENCE [LARGE SCALE GENOMIC DNA]</scope>
    <source>
        <strain evidence="4">SJ5-8</strain>
    </source>
</reference>
<dbReference type="AlphaFoldDB" id="A0A2H1L6S9"/>
<feature type="domain" description="Isochorismatase-like" evidence="2">
    <location>
        <begin position="85"/>
        <end position="171"/>
    </location>
</feature>
<accession>A0A2H1L6S9</accession>